<organism evidence="1 2">
    <name type="scientific">Nocardiopsis sediminis</name>
    <dbReference type="NCBI Taxonomy" id="1778267"/>
    <lineage>
        <taxon>Bacteria</taxon>
        <taxon>Bacillati</taxon>
        <taxon>Actinomycetota</taxon>
        <taxon>Actinomycetes</taxon>
        <taxon>Streptosporangiales</taxon>
        <taxon>Nocardiopsidaceae</taxon>
        <taxon>Nocardiopsis</taxon>
    </lineage>
</organism>
<keyword evidence="2" id="KW-1185">Reference proteome</keyword>
<evidence type="ECO:0000313" key="2">
    <source>
        <dbReference type="Proteomes" id="UP001595847"/>
    </source>
</evidence>
<accession>A0ABV8FMD5</accession>
<dbReference type="SUPFAM" id="SSF109604">
    <property type="entry name" value="HD-domain/PDEase-like"/>
    <property type="match status" value="1"/>
</dbReference>
<dbReference type="Proteomes" id="UP001595847">
    <property type="component" value="Unassembled WGS sequence"/>
</dbReference>
<dbReference type="EMBL" id="JBHSBH010000007">
    <property type="protein sequence ID" value="MFC3996539.1"/>
    <property type="molecule type" value="Genomic_DNA"/>
</dbReference>
<dbReference type="Gene3D" id="1.10.3210.10">
    <property type="entry name" value="Hypothetical protein af1432"/>
    <property type="match status" value="1"/>
</dbReference>
<proteinExistence type="predicted"/>
<name>A0ABV8FMD5_9ACTN</name>
<comment type="caution">
    <text evidence="1">The sequence shown here is derived from an EMBL/GenBank/DDBJ whole genome shotgun (WGS) entry which is preliminary data.</text>
</comment>
<dbReference type="RefSeq" id="WP_378532677.1">
    <property type="nucleotide sequence ID" value="NZ_JBHSBH010000007.1"/>
</dbReference>
<protein>
    <submittedName>
        <fullName evidence="1">Uncharacterized protein</fullName>
    </submittedName>
</protein>
<sequence>MTDQHDTAAVDFLYDVRLLKRHPRTVWVIAGVANPESIADHSHNSGPSGHVH</sequence>
<gene>
    <name evidence="1" type="ORF">ACFOVU_11475</name>
</gene>
<reference evidence="2" key="1">
    <citation type="journal article" date="2019" name="Int. J. Syst. Evol. Microbiol.">
        <title>The Global Catalogue of Microorganisms (GCM) 10K type strain sequencing project: providing services to taxonomists for standard genome sequencing and annotation.</title>
        <authorList>
            <consortium name="The Broad Institute Genomics Platform"/>
            <consortium name="The Broad Institute Genome Sequencing Center for Infectious Disease"/>
            <person name="Wu L."/>
            <person name="Ma J."/>
        </authorList>
    </citation>
    <scope>NUCLEOTIDE SEQUENCE [LARGE SCALE GENOMIC DNA]</scope>
    <source>
        <strain evidence="2">TBRC 1826</strain>
    </source>
</reference>
<evidence type="ECO:0000313" key="1">
    <source>
        <dbReference type="EMBL" id="MFC3996539.1"/>
    </source>
</evidence>